<name>A0A852T8D1_9BACI</name>
<protein>
    <submittedName>
        <fullName evidence="2">Glyoxylase-like metal-dependent hydrolase (Beta-lactamase superfamily II)</fullName>
    </submittedName>
</protein>
<proteinExistence type="predicted"/>
<dbReference type="SMART" id="SM00849">
    <property type="entry name" value="Lactamase_B"/>
    <property type="match status" value="1"/>
</dbReference>
<dbReference type="PANTHER" id="PTHR23131">
    <property type="entry name" value="ENDORIBONUCLEASE LACTB2"/>
    <property type="match status" value="1"/>
</dbReference>
<reference evidence="3" key="2">
    <citation type="submission" date="2020-08" db="EMBL/GenBank/DDBJ databases">
        <title>The Agave Microbiome: Exploring the role of microbial communities in plant adaptations to desert environments.</title>
        <authorList>
            <person name="Partida-Martinez L.P."/>
        </authorList>
    </citation>
    <scope>NUCLEOTIDE SEQUENCE [LARGE SCALE GENOMIC DNA]</scope>
    <source>
        <strain evidence="3">AT2.8</strain>
    </source>
</reference>
<dbReference type="AlphaFoldDB" id="A0A852T8D1"/>
<dbReference type="Pfam" id="PF00753">
    <property type="entry name" value="Lactamase_B"/>
    <property type="match status" value="1"/>
</dbReference>
<evidence type="ECO:0000313" key="3">
    <source>
        <dbReference type="Proteomes" id="UP000548423"/>
    </source>
</evidence>
<dbReference type="InterPro" id="IPR036866">
    <property type="entry name" value="RibonucZ/Hydroxyglut_hydro"/>
</dbReference>
<evidence type="ECO:0000259" key="1">
    <source>
        <dbReference type="SMART" id="SM00849"/>
    </source>
</evidence>
<dbReference type="InterPro" id="IPR050662">
    <property type="entry name" value="Sec-metab_biosynth-thioest"/>
</dbReference>
<dbReference type="PANTHER" id="PTHR23131:SF4">
    <property type="entry name" value="METALLO-BETA-LACTAMASE SUPERFAMILY POTEIN"/>
    <property type="match status" value="1"/>
</dbReference>
<dbReference type="InterPro" id="IPR048933">
    <property type="entry name" value="B_lactamase-like_C"/>
</dbReference>
<dbReference type="Gene3D" id="3.60.15.10">
    <property type="entry name" value="Ribonuclease Z/Hydroxyacylglutathione hydrolase-like"/>
    <property type="match status" value="1"/>
</dbReference>
<reference evidence="3" key="1">
    <citation type="submission" date="2020-07" db="EMBL/GenBank/DDBJ databases">
        <authorList>
            <person name="Partida-Martinez L."/>
            <person name="Huntemann M."/>
            <person name="Clum A."/>
            <person name="Wang J."/>
            <person name="Palaniappan K."/>
            <person name="Ritter S."/>
            <person name="Chen I.-M."/>
            <person name="Stamatis D."/>
            <person name="Reddy T."/>
            <person name="O'Malley R."/>
            <person name="Daum C."/>
            <person name="Shapiro N."/>
            <person name="Ivanova N."/>
            <person name="Kyrpides N."/>
            <person name="Woyke T."/>
        </authorList>
    </citation>
    <scope>NUCLEOTIDE SEQUENCE [LARGE SCALE GENOMIC DNA]</scope>
    <source>
        <strain evidence="3">AT2.8</strain>
    </source>
</reference>
<dbReference type="Pfam" id="PF21221">
    <property type="entry name" value="B_lactamase-like_C"/>
    <property type="match status" value="1"/>
</dbReference>
<evidence type="ECO:0000313" key="2">
    <source>
        <dbReference type="EMBL" id="NYE04075.1"/>
    </source>
</evidence>
<comment type="caution">
    <text evidence="2">The sequence shown here is derived from an EMBL/GenBank/DDBJ whole genome shotgun (WGS) entry which is preliminary data.</text>
</comment>
<dbReference type="InterPro" id="IPR036388">
    <property type="entry name" value="WH-like_DNA-bd_sf"/>
</dbReference>
<dbReference type="Proteomes" id="UP000548423">
    <property type="component" value="Unassembled WGS sequence"/>
</dbReference>
<dbReference type="GO" id="GO:0016787">
    <property type="term" value="F:hydrolase activity"/>
    <property type="evidence" value="ECO:0007669"/>
    <property type="project" value="UniProtKB-KW"/>
</dbReference>
<sequence length="312" mass="36122">MFNEIGVTQVTIPLPFRLNHVNCFLAEGANGWTIIDAGLNNAVSKDIWRPIIQKHEIKDIILTHYHPDHFGYAGTLQQLTNAEVWMTEIDTEAGLTYWEQDSLGIVNRNYDTCGLPDNLSQLLTTDEQGFNTQVKPYPTVQHFLEEGMKIVFGKYEYEVIFTPGHSDGLITLFNKENSILFSTDHILPRISPNISYWFRGNRNPLQSYMTSLEKIKVLNVDYVIPSHGKPFRGANQRIEELLAHHHERLAETYDAIKRPTTIYEVNQQLFRNLNIHETRFAVGETLAHLEYLYINNQCKKFLQDGTWYYEGI</sequence>
<dbReference type="EMBL" id="JACCBX010000002">
    <property type="protein sequence ID" value="NYE04075.1"/>
    <property type="molecule type" value="Genomic_DNA"/>
</dbReference>
<dbReference type="CDD" id="cd07725">
    <property type="entry name" value="TTHA1429-like_MBL-fold"/>
    <property type="match status" value="1"/>
</dbReference>
<dbReference type="InterPro" id="IPR001279">
    <property type="entry name" value="Metallo-B-lactamas"/>
</dbReference>
<dbReference type="Gene3D" id="1.10.10.10">
    <property type="entry name" value="Winged helix-like DNA-binding domain superfamily/Winged helix DNA-binding domain"/>
    <property type="match status" value="1"/>
</dbReference>
<accession>A0A852T8D1</accession>
<feature type="domain" description="Metallo-beta-lactamase" evidence="1">
    <location>
        <begin position="20"/>
        <end position="227"/>
    </location>
</feature>
<dbReference type="SUPFAM" id="SSF56281">
    <property type="entry name" value="Metallo-hydrolase/oxidoreductase"/>
    <property type="match status" value="1"/>
</dbReference>
<organism evidence="2 3">
    <name type="scientific">Neobacillus niacini</name>
    <dbReference type="NCBI Taxonomy" id="86668"/>
    <lineage>
        <taxon>Bacteria</taxon>
        <taxon>Bacillati</taxon>
        <taxon>Bacillota</taxon>
        <taxon>Bacilli</taxon>
        <taxon>Bacillales</taxon>
        <taxon>Bacillaceae</taxon>
        <taxon>Neobacillus</taxon>
    </lineage>
</organism>
<gene>
    <name evidence="2" type="ORF">F4694_000819</name>
</gene>